<evidence type="ECO:0000313" key="2">
    <source>
        <dbReference type="EMBL" id="CAH1241291.1"/>
    </source>
</evidence>
<keyword evidence="1" id="KW-0472">Membrane</keyword>
<accession>A0A8J9YT98</accession>
<evidence type="ECO:0000313" key="3">
    <source>
        <dbReference type="Proteomes" id="UP000838412"/>
    </source>
</evidence>
<evidence type="ECO:0000256" key="1">
    <source>
        <dbReference type="SAM" id="Phobius"/>
    </source>
</evidence>
<dbReference type="EMBL" id="OV696697">
    <property type="protein sequence ID" value="CAH1241291.1"/>
    <property type="molecule type" value="Genomic_DNA"/>
</dbReference>
<keyword evidence="3" id="KW-1185">Reference proteome</keyword>
<dbReference type="AlphaFoldDB" id="A0A8J9YT98"/>
<protein>
    <submittedName>
        <fullName evidence="2">Hypp6339 protein</fullName>
    </submittedName>
</protein>
<reference evidence="2" key="1">
    <citation type="submission" date="2022-01" db="EMBL/GenBank/DDBJ databases">
        <authorList>
            <person name="Braso-Vives M."/>
        </authorList>
    </citation>
    <scope>NUCLEOTIDE SEQUENCE</scope>
</reference>
<dbReference type="Proteomes" id="UP000838412">
    <property type="component" value="Chromosome 12"/>
</dbReference>
<sequence length="127" mass="13714">MSAGSGYYDVEGEVKALALMSPTWAATSCRACDGTTPVCDDITARCDVRTHENLTEPTDQITPVTPVSSSASSPPSLVLVLVIYAAYVLYRRRHPKNPPLSIFGTEDGNGNYQIKLDDFDSEKALNS</sequence>
<organism evidence="2 3">
    <name type="scientific">Branchiostoma lanceolatum</name>
    <name type="common">Common lancelet</name>
    <name type="synonym">Amphioxus lanceolatum</name>
    <dbReference type="NCBI Taxonomy" id="7740"/>
    <lineage>
        <taxon>Eukaryota</taxon>
        <taxon>Metazoa</taxon>
        <taxon>Chordata</taxon>
        <taxon>Cephalochordata</taxon>
        <taxon>Leptocardii</taxon>
        <taxon>Amphioxiformes</taxon>
        <taxon>Branchiostomatidae</taxon>
        <taxon>Branchiostoma</taxon>
    </lineage>
</organism>
<keyword evidence="1" id="KW-0812">Transmembrane</keyword>
<keyword evidence="1" id="KW-1133">Transmembrane helix</keyword>
<feature type="transmembrane region" description="Helical" evidence="1">
    <location>
        <begin position="73"/>
        <end position="90"/>
    </location>
</feature>
<gene>
    <name evidence="2" type="primary">Hypp6339</name>
    <name evidence="2" type="ORF">BLAG_LOCUS4990</name>
</gene>
<proteinExistence type="predicted"/>
<name>A0A8J9YT98_BRALA</name>